<accession>W0A8H7</accession>
<dbReference type="HOGENOM" id="CLU_3140811_0_0_5"/>
<dbReference type="KEGG" id="ssan:NX02_04350"/>
<dbReference type="Proteomes" id="UP000018851">
    <property type="component" value="Chromosome"/>
</dbReference>
<proteinExistence type="predicted"/>
<dbReference type="AlphaFoldDB" id="W0A8H7"/>
<gene>
    <name evidence="1" type="ORF">NX02_04350</name>
</gene>
<organism evidence="1 2">
    <name type="scientific">Sphingomonas sanxanigenens DSM 19645 = NX02</name>
    <dbReference type="NCBI Taxonomy" id="1123269"/>
    <lineage>
        <taxon>Bacteria</taxon>
        <taxon>Pseudomonadati</taxon>
        <taxon>Pseudomonadota</taxon>
        <taxon>Alphaproteobacteria</taxon>
        <taxon>Sphingomonadales</taxon>
        <taxon>Sphingomonadaceae</taxon>
        <taxon>Sphingomonas</taxon>
    </lineage>
</organism>
<dbReference type="EMBL" id="CP006644">
    <property type="protein sequence ID" value="AHE52618.1"/>
    <property type="molecule type" value="Genomic_DNA"/>
</dbReference>
<dbReference type="PATRIC" id="fig|1123269.5.peg.846"/>
<sequence>MGGMTRETACKMIERNARGEVVRVEHLYFIPARNIGPGARNLRTMGQVR</sequence>
<protein>
    <submittedName>
        <fullName evidence="1">Uncharacterized protein</fullName>
    </submittedName>
</protein>
<reference evidence="1 2" key="1">
    <citation type="submission" date="2013-07" db="EMBL/GenBank/DDBJ databases">
        <title>Completed genome of Sphingomonas sanxanigenens NX02.</title>
        <authorList>
            <person name="Ma T."/>
            <person name="Huang H."/>
            <person name="Wu M."/>
            <person name="Li X."/>
            <person name="Li G."/>
        </authorList>
    </citation>
    <scope>NUCLEOTIDE SEQUENCE [LARGE SCALE GENOMIC DNA]</scope>
    <source>
        <strain evidence="1 2">NX02</strain>
    </source>
</reference>
<name>W0A8H7_9SPHN</name>
<evidence type="ECO:0000313" key="1">
    <source>
        <dbReference type="EMBL" id="AHE52618.1"/>
    </source>
</evidence>
<evidence type="ECO:0000313" key="2">
    <source>
        <dbReference type="Proteomes" id="UP000018851"/>
    </source>
</evidence>
<keyword evidence="2" id="KW-1185">Reference proteome</keyword>